<dbReference type="Proteomes" id="UP000184188">
    <property type="component" value="Unassembled WGS sequence"/>
</dbReference>
<feature type="compositionally biased region" description="Polar residues" evidence="4">
    <location>
        <begin position="56"/>
        <end position="70"/>
    </location>
</feature>
<reference evidence="6" key="1">
    <citation type="journal article" date="2017" name="Genome Biol.">
        <title>Comparative genomics reveals high biological diversity and specific adaptations in the industrially and medically important fungal genus Aspergillus.</title>
        <authorList>
            <person name="de Vries R.P."/>
            <person name="Riley R."/>
            <person name="Wiebenga A."/>
            <person name="Aguilar-Osorio G."/>
            <person name="Amillis S."/>
            <person name="Uchima C.A."/>
            <person name="Anderluh G."/>
            <person name="Asadollahi M."/>
            <person name="Askin M."/>
            <person name="Barry K."/>
            <person name="Battaglia E."/>
            <person name="Bayram O."/>
            <person name="Benocci T."/>
            <person name="Braus-Stromeyer S.A."/>
            <person name="Caldana C."/>
            <person name="Canovas D."/>
            <person name="Cerqueira G.C."/>
            <person name="Chen F."/>
            <person name="Chen W."/>
            <person name="Choi C."/>
            <person name="Clum A."/>
            <person name="Dos Santos R.A."/>
            <person name="Damasio A.R."/>
            <person name="Diallinas G."/>
            <person name="Emri T."/>
            <person name="Fekete E."/>
            <person name="Flipphi M."/>
            <person name="Freyberg S."/>
            <person name="Gallo A."/>
            <person name="Gournas C."/>
            <person name="Habgood R."/>
            <person name="Hainaut M."/>
            <person name="Harispe M.L."/>
            <person name="Henrissat B."/>
            <person name="Hilden K.S."/>
            <person name="Hope R."/>
            <person name="Hossain A."/>
            <person name="Karabika E."/>
            <person name="Karaffa L."/>
            <person name="Karanyi Z."/>
            <person name="Krasevec N."/>
            <person name="Kuo A."/>
            <person name="Kusch H."/>
            <person name="LaButti K."/>
            <person name="Lagendijk E.L."/>
            <person name="Lapidus A."/>
            <person name="Levasseur A."/>
            <person name="Lindquist E."/>
            <person name="Lipzen A."/>
            <person name="Logrieco A.F."/>
            <person name="MacCabe A."/>
            <person name="Maekelae M.R."/>
            <person name="Malavazi I."/>
            <person name="Melin P."/>
            <person name="Meyer V."/>
            <person name="Mielnichuk N."/>
            <person name="Miskei M."/>
            <person name="Molnar A.P."/>
            <person name="Mule G."/>
            <person name="Ngan C.Y."/>
            <person name="Orejas M."/>
            <person name="Orosz E."/>
            <person name="Ouedraogo J.P."/>
            <person name="Overkamp K.M."/>
            <person name="Park H.-S."/>
            <person name="Perrone G."/>
            <person name="Piumi F."/>
            <person name="Punt P.J."/>
            <person name="Ram A.F."/>
            <person name="Ramon A."/>
            <person name="Rauscher S."/>
            <person name="Record E."/>
            <person name="Riano-Pachon D.M."/>
            <person name="Robert V."/>
            <person name="Roehrig J."/>
            <person name="Ruller R."/>
            <person name="Salamov A."/>
            <person name="Salih N.S."/>
            <person name="Samson R.A."/>
            <person name="Sandor E."/>
            <person name="Sanguinetti M."/>
            <person name="Schuetze T."/>
            <person name="Sepcic K."/>
            <person name="Shelest E."/>
            <person name="Sherlock G."/>
            <person name="Sophianopoulou V."/>
            <person name="Squina F.M."/>
            <person name="Sun H."/>
            <person name="Susca A."/>
            <person name="Todd R.B."/>
            <person name="Tsang A."/>
            <person name="Unkles S.E."/>
            <person name="van de Wiele N."/>
            <person name="van Rossen-Uffink D."/>
            <person name="Oliveira J.V."/>
            <person name="Vesth T.C."/>
            <person name="Visser J."/>
            <person name="Yu J.-H."/>
            <person name="Zhou M."/>
            <person name="Andersen M.R."/>
            <person name="Archer D.B."/>
            <person name="Baker S.E."/>
            <person name="Benoit I."/>
            <person name="Brakhage A.A."/>
            <person name="Braus G.H."/>
            <person name="Fischer R."/>
            <person name="Frisvad J.C."/>
            <person name="Goldman G.H."/>
            <person name="Houbraken J."/>
            <person name="Oakley B."/>
            <person name="Pocsi I."/>
            <person name="Scazzocchio C."/>
            <person name="Seiboth B."/>
            <person name="vanKuyk P.A."/>
            <person name="Wortman J."/>
            <person name="Dyer P.S."/>
            <person name="Grigoriev I.V."/>
        </authorList>
    </citation>
    <scope>NUCLEOTIDE SEQUENCE [LARGE SCALE GENOMIC DNA]</scope>
    <source>
        <strain evidence="6">CBS 506.65</strain>
    </source>
</reference>
<dbReference type="GeneID" id="34608398"/>
<sequence length="234" mass="26283">MNTQFAGVMAKAWPSVSRQCQLRTASLRLARPFSSPPSNSPPSAKEKSREVERLLVSSQQNESTKDTSPLSAITQLMQGRPSRSNRTISDDYARMAESLEAEMLKNPYADRVPPHRLHVYSHKHNTVVSLNKPTSETIMCMSCGHLGFRKGKRAGYDPAYQLTVHVFNQIQERGLIPEIQRLEVVYRGFGPGRDAFTKVLLGSEGRNIRPMVCQVADATRLKFGGTRSKRVRRL</sequence>
<dbReference type="STRING" id="1073090.A0A1L9SQY1"/>
<name>A0A1L9SQY1_9EURO</name>
<accession>A0A1L9SQY1</accession>
<feature type="region of interest" description="Disordered" evidence="4">
    <location>
        <begin position="28"/>
        <end position="70"/>
    </location>
</feature>
<dbReference type="InterPro" id="IPR036967">
    <property type="entry name" value="Ribosomal_uS11_sf"/>
</dbReference>
<evidence type="ECO:0000256" key="3">
    <source>
        <dbReference type="ARBA" id="ARBA00023274"/>
    </source>
</evidence>
<dbReference type="OrthoDB" id="1654884at2759"/>
<dbReference type="RefSeq" id="XP_022584145.1">
    <property type="nucleotide sequence ID" value="XM_022721933.1"/>
</dbReference>
<dbReference type="SUPFAM" id="SSF53137">
    <property type="entry name" value="Translational machinery components"/>
    <property type="match status" value="1"/>
</dbReference>
<dbReference type="InterPro" id="IPR001971">
    <property type="entry name" value="Ribosomal_uS11"/>
</dbReference>
<dbReference type="Pfam" id="PF00411">
    <property type="entry name" value="Ribosomal_S11"/>
    <property type="match status" value="1"/>
</dbReference>
<dbReference type="GO" id="GO:0003735">
    <property type="term" value="F:structural constituent of ribosome"/>
    <property type="evidence" value="ECO:0007669"/>
    <property type="project" value="InterPro"/>
</dbReference>
<keyword evidence="2" id="KW-0689">Ribosomal protein</keyword>
<gene>
    <name evidence="5" type="ORF">ASPZODRAFT_128129</name>
</gene>
<evidence type="ECO:0000256" key="2">
    <source>
        <dbReference type="ARBA" id="ARBA00022980"/>
    </source>
</evidence>
<keyword evidence="3" id="KW-0687">Ribonucleoprotein</keyword>
<dbReference type="GO" id="GO:1990904">
    <property type="term" value="C:ribonucleoprotein complex"/>
    <property type="evidence" value="ECO:0007669"/>
    <property type="project" value="UniProtKB-KW"/>
</dbReference>
<evidence type="ECO:0000313" key="5">
    <source>
        <dbReference type="EMBL" id="OJJ49635.1"/>
    </source>
</evidence>
<dbReference type="Gene3D" id="3.30.420.80">
    <property type="entry name" value="Ribosomal protein S11"/>
    <property type="match status" value="1"/>
</dbReference>
<keyword evidence="6" id="KW-1185">Reference proteome</keyword>
<dbReference type="GO" id="GO:0006412">
    <property type="term" value="P:translation"/>
    <property type="evidence" value="ECO:0007669"/>
    <property type="project" value="InterPro"/>
</dbReference>
<organism evidence="5 6">
    <name type="scientific">Penicilliopsis zonata CBS 506.65</name>
    <dbReference type="NCBI Taxonomy" id="1073090"/>
    <lineage>
        <taxon>Eukaryota</taxon>
        <taxon>Fungi</taxon>
        <taxon>Dikarya</taxon>
        <taxon>Ascomycota</taxon>
        <taxon>Pezizomycotina</taxon>
        <taxon>Eurotiomycetes</taxon>
        <taxon>Eurotiomycetidae</taxon>
        <taxon>Eurotiales</taxon>
        <taxon>Aspergillaceae</taxon>
        <taxon>Penicilliopsis</taxon>
    </lineage>
</organism>
<evidence type="ECO:0000256" key="4">
    <source>
        <dbReference type="SAM" id="MobiDB-lite"/>
    </source>
</evidence>
<comment type="similarity">
    <text evidence="1">Belongs to the universal ribosomal protein uS11 family.</text>
</comment>
<feature type="compositionally biased region" description="Basic and acidic residues" evidence="4">
    <location>
        <begin position="44"/>
        <end position="53"/>
    </location>
</feature>
<dbReference type="VEuPathDB" id="FungiDB:ASPZODRAFT_128129"/>
<protein>
    <recommendedName>
        <fullName evidence="7">Ribosomal protein S11</fullName>
    </recommendedName>
</protein>
<dbReference type="HAMAP" id="MF_01310">
    <property type="entry name" value="Ribosomal_uS11"/>
    <property type="match status" value="1"/>
</dbReference>
<evidence type="ECO:0008006" key="7">
    <source>
        <dbReference type="Google" id="ProtNLM"/>
    </source>
</evidence>
<dbReference type="AlphaFoldDB" id="A0A1L9SQY1"/>
<dbReference type="PANTHER" id="PTHR11759">
    <property type="entry name" value="40S RIBOSOMAL PROTEIN S14/30S RIBOSOMAL PROTEIN S11"/>
    <property type="match status" value="1"/>
</dbReference>
<dbReference type="GO" id="GO:0005840">
    <property type="term" value="C:ribosome"/>
    <property type="evidence" value="ECO:0007669"/>
    <property type="project" value="UniProtKB-KW"/>
</dbReference>
<evidence type="ECO:0000313" key="6">
    <source>
        <dbReference type="Proteomes" id="UP000184188"/>
    </source>
</evidence>
<dbReference type="EMBL" id="KV878337">
    <property type="protein sequence ID" value="OJJ49635.1"/>
    <property type="molecule type" value="Genomic_DNA"/>
</dbReference>
<evidence type="ECO:0000256" key="1">
    <source>
        <dbReference type="ARBA" id="ARBA00006194"/>
    </source>
</evidence>
<proteinExistence type="inferred from homology"/>